<gene>
    <name evidence="4" type="primary">RvY_06572-1</name>
    <name evidence="4" type="synonym">RvY_06572.1</name>
    <name evidence="4" type="ORF">RvY_06572</name>
</gene>
<dbReference type="AlphaFoldDB" id="A0A1D1V2G7"/>
<organism evidence="4 5">
    <name type="scientific">Ramazzottius varieornatus</name>
    <name type="common">Water bear</name>
    <name type="synonym">Tardigrade</name>
    <dbReference type="NCBI Taxonomy" id="947166"/>
    <lineage>
        <taxon>Eukaryota</taxon>
        <taxon>Metazoa</taxon>
        <taxon>Ecdysozoa</taxon>
        <taxon>Tardigrada</taxon>
        <taxon>Eutardigrada</taxon>
        <taxon>Parachela</taxon>
        <taxon>Hypsibioidea</taxon>
        <taxon>Ramazzottiidae</taxon>
        <taxon>Ramazzottius</taxon>
    </lineage>
</organism>
<dbReference type="PROSITE" id="PS50158">
    <property type="entry name" value="ZF_CCHC"/>
    <property type="match status" value="1"/>
</dbReference>
<dbReference type="SMART" id="SM00343">
    <property type="entry name" value="ZnF_C2HC"/>
    <property type="match status" value="1"/>
</dbReference>
<feature type="region of interest" description="Disordered" evidence="2">
    <location>
        <begin position="55"/>
        <end position="83"/>
    </location>
</feature>
<feature type="domain" description="CCHC-type" evidence="3">
    <location>
        <begin position="380"/>
        <end position="395"/>
    </location>
</feature>
<dbReference type="OrthoDB" id="3863715at2759"/>
<evidence type="ECO:0000313" key="5">
    <source>
        <dbReference type="Proteomes" id="UP000186922"/>
    </source>
</evidence>
<evidence type="ECO:0000256" key="1">
    <source>
        <dbReference type="PROSITE-ProRule" id="PRU00047"/>
    </source>
</evidence>
<evidence type="ECO:0000259" key="3">
    <source>
        <dbReference type="PROSITE" id="PS50158"/>
    </source>
</evidence>
<dbReference type="GO" id="GO:0008270">
    <property type="term" value="F:zinc ion binding"/>
    <property type="evidence" value="ECO:0007669"/>
    <property type="project" value="UniProtKB-KW"/>
</dbReference>
<keyword evidence="1" id="KW-0862">Zinc</keyword>
<keyword evidence="1" id="KW-0863">Zinc-finger</keyword>
<name>A0A1D1V2G7_RAMVA</name>
<sequence>MPGNHHYCQGCPWYMTKRKSPDEAFQLESVTVSRGEHISFCSVLLGLLDGKLATSEPTRGYASDSPSGRHRYGTKYPAGPDDSQVLTTLPEVPLAKRLRSALKDVRRAVSVDRALELFAAPGREDRQGSPSRLENGSRRLESGSGRLERQGTGPELLRVSNRSGRQERRMEYEGSAYVGGQVGPGGHDVLMGHMGYSSGGRLQGEQAGRNGRYRGCLPTPLTRHQKRLPPSFVMSSGWKLQTSHSIVRYVSDNTKRKQPGDPSTGHLVIVDLPSWQDAFLTFSLYRSYYYPDMAIPFLAHSGIIRGLASRKPDVRFWLEYDQRFRQKMALPDSDVTGWYHEDRDIVKAVKNNFRPTATTTTVISSVARGPYSEWIRIATCYICSEKGHIATICPSKNEVVLPNPVAALNHVIRTMPCSQCLKPGHTKLTHRYA</sequence>
<evidence type="ECO:0000313" key="4">
    <source>
        <dbReference type="EMBL" id="GAU94865.1"/>
    </source>
</evidence>
<dbReference type="InterPro" id="IPR036875">
    <property type="entry name" value="Znf_CCHC_sf"/>
</dbReference>
<keyword evidence="5" id="KW-1185">Reference proteome</keyword>
<dbReference type="Gene3D" id="4.10.60.10">
    <property type="entry name" value="Zinc finger, CCHC-type"/>
    <property type="match status" value="1"/>
</dbReference>
<dbReference type="InterPro" id="IPR001878">
    <property type="entry name" value="Znf_CCHC"/>
</dbReference>
<proteinExistence type="predicted"/>
<dbReference type="EMBL" id="BDGG01000003">
    <property type="protein sequence ID" value="GAU94865.1"/>
    <property type="molecule type" value="Genomic_DNA"/>
</dbReference>
<dbReference type="SUPFAM" id="SSF57756">
    <property type="entry name" value="Retrovirus zinc finger-like domains"/>
    <property type="match status" value="1"/>
</dbReference>
<reference evidence="4 5" key="1">
    <citation type="journal article" date="2016" name="Nat. Commun.">
        <title>Extremotolerant tardigrade genome and improved radiotolerance of human cultured cells by tardigrade-unique protein.</title>
        <authorList>
            <person name="Hashimoto T."/>
            <person name="Horikawa D.D."/>
            <person name="Saito Y."/>
            <person name="Kuwahara H."/>
            <person name="Kozuka-Hata H."/>
            <person name="Shin-I T."/>
            <person name="Minakuchi Y."/>
            <person name="Ohishi K."/>
            <person name="Motoyama A."/>
            <person name="Aizu T."/>
            <person name="Enomoto A."/>
            <person name="Kondo K."/>
            <person name="Tanaka S."/>
            <person name="Hara Y."/>
            <person name="Koshikawa S."/>
            <person name="Sagara H."/>
            <person name="Miura T."/>
            <person name="Yokobori S."/>
            <person name="Miyagawa K."/>
            <person name="Suzuki Y."/>
            <person name="Kubo T."/>
            <person name="Oyama M."/>
            <person name="Kohara Y."/>
            <person name="Fujiyama A."/>
            <person name="Arakawa K."/>
            <person name="Katayama T."/>
            <person name="Toyoda A."/>
            <person name="Kunieda T."/>
        </authorList>
    </citation>
    <scope>NUCLEOTIDE SEQUENCE [LARGE SCALE GENOMIC DNA]</scope>
    <source>
        <strain evidence="4 5">YOKOZUNA-1</strain>
    </source>
</reference>
<feature type="region of interest" description="Disordered" evidence="2">
    <location>
        <begin position="121"/>
        <end position="179"/>
    </location>
</feature>
<accession>A0A1D1V2G7</accession>
<dbReference type="GO" id="GO:0003676">
    <property type="term" value="F:nucleic acid binding"/>
    <property type="evidence" value="ECO:0007669"/>
    <property type="project" value="InterPro"/>
</dbReference>
<dbReference type="Proteomes" id="UP000186922">
    <property type="component" value="Unassembled WGS sequence"/>
</dbReference>
<comment type="caution">
    <text evidence="4">The sequence shown here is derived from an EMBL/GenBank/DDBJ whole genome shotgun (WGS) entry which is preliminary data.</text>
</comment>
<feature type="compositionally biased region" description="Basic and acidic residues" evidence="2">
    <location>
        <begin position="135"/>
        <end position="149"/>
    </location>
</feature>
<keyword evidence="1" id="KW-0479">Metal-binding</keyword>
<dbReference type="Pfam" id="PF00098">
    <property type="entry name" value="zf-CCHC"/>
    <property type="match status" value="1"/>
</dbReference>
<protein>
    <recommendedName>
        <fullName evidence="3">CCHC-type domain-containing protein</fullName>
    </recommendedName>
</protein>
<evidence type="ECO:0000256" key="2">
    <source>
        <dbReference type="SAM" id="MobiDB-lite"/>
    </source>
</evidence>